<dbReference type="AlphaFoldDB" id="A0A382T4F2"/>
<dbReference type="SUPFAM" id="SSF48452">
    <property type="entry name" value="TPR-like"/>
    <property type="match status" value="1"/>
</dbReference>
<dbReference type="Gene3D" id="1.25.40.10">
    <property type="entry name" value="Tetratricopeptide repeat domain"/>
    <property type="match status" value="1"/>
</dbReference>
<dbReference type="PROSITE" id="PS50005">
    <property type="entry name" value="TPR"/>
    <property type="match status" value="1"/>
</dbReference>
<dbReference type="EMBL" id="UINC01133607">
    <property type="protein sequence ID" value="SVD16635.1"/>
    <property type="molecule type" value="Genomic_DNA"/>
</dbReference>
<accession>A0A382T4F2</accession>
<gene>
    <name evidence="1" type="ORF">METZ01_LOCUS369489</name>
</gene>
<reference evidence="1" key="1">
    <citation type="submission" date="2018-05" db="EMBL/GenBank/DDBJ databases">
        <authorList>
            <person name="Lanie J.A."/>
            <person name="Ng W.-L."/>
            <person name="Kazmierczak K.M."/>
            <person name="Andrzejewski T.M."/>
            <person name="Davidsen T.M."/>
            <person name="Wayne K.J."/>
            <person name="Tettelin H."/>
            <person name="Glass J.I."/>
            <person name="Rusch D."/>
            <person name="Podicherti R."/>
            <person name="Tsui H.-C.T."/>
            <person name="Winkler M.E."/>
        </authorList>
    </citation>
    <scope>NUCLEOTIDE SEQUENCE</scope>
</reference>
<protein>
    <submittedName>
        <fullName evidence="1">Uncharacterized protein</fullName>
    </submittedName>
</protein>
<dbReference type="InterPro" id="IPR011990">
    <property type="entry name" value="TPR-like_helical_dom_sf"/>
</dbReference>
<dbReference type="SMART" id="SM00028">
    <property type="entry name" value="TPR"/>
    <property type="match status" value="2"/>
</dbReference>
<dbReference type="Pfam" id="PF13432">
    <property type="entry name" value="TPR_16"/>
    <property type="match status" value="1"/>
</dbReference>
<feature type="non-terminal residue" evidence="1">
    <location>
        <position position="121"/>
    </location>
</feature>
<proteinExistence type="predicted"/>
<sequence length="121" mass="13616">MKFSADKLLQQGIEAHKAGQLQDAERLYRSILQNKPDHPDANHNLGVLTLGLDKPELSLPYFEAALEANPRQEQYWMSMIEALIKVGQFDNASEIIQQGRDNGLNEDTADQLARLLESGRN</sequence>
<evidence type="ECO:0000313" key="1">
    <source>
        <dbReference type="EMBL" id="SVD16635.1"/>
    </source>
</evidence>
<dbReference type="InterPro" id="IPR019734">
    <property type="entry name" value="TPR_rpt"/>
</dbReference>
<organism evidence="1">
    <name type="scientific">marine metagenome</name>
    <dbReference type="NCBI Taxonomy" id="408172"/>
    <lineage>
        <taxon>unclassified sequences</taxon>
        <taxon>metagenomes</taxon>
        <taxon>ecological metagenomes</taxon>
    </lineage>
</organism>
<name>A0A382T4F2_9ZZZZ</name>